<gene>
    <name evidence="2" type="ORF">H6P81_007180</name>
</gene>
<keyword evidence="3" id="KW-1185">Reference proteome</keyword>
<name>A0AAV7F355_ARIFI</name>
<protein>
    <submittedName>
        <fullName evidence="2">Uncharacterized protein</fullName>
    </submittedName>
</protein>
<dbReference type="Proteomes" id="UP000825729">
    <property type="component" value="Unassembled WGS sequence"/>
</dbReference>
<comment type="caution">
    <text evidence="2">The sequence shown here is derived from an EMBL/GenBank/DDBJ whole genome shotgun (WGS) entry which is preliminary data.</text>
</comment>
<proteinExistence type="predicted"/>
<feature type="region of interest" description="Disordered" evidence="1">
    <location>
        <begin position="38"/>
        <end position="64"/>
    </location>
</feature>
<organism evidence="2 3">
    <name type="scientific">Aristolochia fimbriata</name>
    <name type="common">White veined hardy Dutchman's pipe vine</name>
    <dbReference type="NCBI Taxonomy" id="158543"/>
    <lineage>
        <taxon>Eukaryota</taxon>
        <taxon>Viridiplantae</taxon>
        <taxon>Streptophyta</taxon>
        <taxon>Embryophyta</taxon>
        <taxon>Tracheophyta</taxon>
        <taxon>Spermatophyta</taxon>
        <taxon>Magnoliopsida</taxon>
        <taxon>Magnoliidae</taxon>
        <taxon>Piperales</taxon>
        <taxon>Aristolochiaceae</taxon>
        <taxon>Aristolochia</taxon>
    </lineage>
</organism>
<dbReference type="EMBL" id="JAINDJ010000003">
    <property type="protein sequence ID" value="KAG9454276.1"/>
    <property type="molecule type" value="Genomic_DNA"/>
</dbReference>
<reference evidence="2 3" key="1">
    <citation type="submission" date="2021-07" db="EMBL/GenBank/DDBJ databases">
        <title>The Aristolochia fimbriata genome: insights into angiosperm evolution, floral development and chemical biosynthesis.</title>
        <authorList>
            <person name="Jiao Y."/>
        </authorList>
    </citation>
    <scope>NUCLEOTIDE SEQUENCE [LARGE SCALE GENOMIC DNA]</scope>
    <source>
        <strain evidence="2">IBCAS-2021</strain>
        <tissue evidence="2">Leaf</tissue>
    </source>
</reference>
<evidence type="ECO:0000256" key="1">
    <source>
        <dbReference type="SAM" id="MobiDB-lite"/>
    </source>
</evidence>
<evidence type="ECO:0000313" key="3">
    <source>
        <dbReference type="Proteomes" id="UP000825729"/>
    </source>
</evidence>
<accession>A0AAV7F355</accession>
<sequence>MLKAVASFSDFFCTETVGKSQSLKFFSSICAPSKTKMQTLADGGDDTESRGKESLQIGNTEKRRDRLSDDLQYATVDAYVTDSGTAQESRFSHVNKKSRGASCPFCGCFSFAKARGRWPIAKAEDRVVGGTFRYPFIQSCVE</sequence>
<dbReference type="AlphaFoldDB" id="A0AAV7F355"/>
<evidence type="ECO:0000313" key="2">
    <source>
        <dbReference type="EMBL" id="KAG9454276.1"/>
    </source>
</evidence>